<feature type="domain" description="Abscisic acid G-protein coupled receptor-like" evidence="7">
    <location>
        <begin position="281"/>
        <end position="448"/>
    </location>
</feature>
<dbReference type="OrthoDB" id="264392at2759"/>
<dbReference type="GO" id="GO:0009737">
    <property type="term" value="P:response to abscisic acid"/>
    <property type="evidence" value="ECO:0007669"/>
    <property type="project" value="TreeGrafter"/>
</dbReference>
<evidence type="ECO:0000256" key="6">
    <source>
        <dbReference type="SAM" id="Phobius"/>
    </source>
</evidence>
<dbReference type="InterPro" id="IPR015672">
    <property type="entry name" value="GPHR/GTG"/>
</dbReference>
<dbReference type="EMBL" id="SIDB01000011">
    <property type="protein sequence ID" value="KAI3426358.1"/>
    <property type="molecule type" value="Genomic_DNA"/>
</dbReference>
<feature type="transmembrane region" description="Helical" evidence="6">
    <location>
        <begin position="76"/>
        <end position="95"/>
    </location>
</feature>
<feature type="transmembrane region" description="Helical" evidence="6">
    <location>
        <begin position="292"/>
        <end position="314"/>
    </location>
</feature>
<evidence type="ECO:0000259" key="8">
    <source>
        <dbReference type="Pfam" id="PF12537"/>
    </source>
</evidence>
<keyword evidence="5" id="KW-0175">Coiled coil</keyword>
<dbReference type="InterPro" id="IPR022535">
    <property type="entry name" value="Golgi_pH-regulator_cons_dom"/>
</dbReference>
<dbReference type="Pfam" id="PF12430">
    <property type="entry name" value="ABA_GPCR"/>
    <property type="match status" value="1"/>
</dbReference>
<feature type="transmembrane region" description="Helical" evidence="6">
    <location>
        <begin position="147"/>
        <end position="168"/>
    </location>
</feature>
<evidence type="ECO:0000256" key="1">
    <source>
        <dbReference type="ARBA" id="ARBA00004141"/>
    </source>
</evidence>
<reference evidence="9" key="1">
    <citation type="journal article" date="2019" name="Plant J.">
        <title>Chlorella vulgaris genome assembly and annotation reveals the molecular basis for metabolic acclimation to high light conditions.</title>
        <authorList>
            <person name="Cecchin M."/>
            <person name="Marcolungo L."/>
            <person name="Rossato M."/>
            <person name="Girolomoni L."/>
            <person name="Cosentino E."/>
            <person name="Cuine S."/>
            <person name="Li-Beisson Y."/>
            <person name="Delledonne M."/>
            <person name="Ballottari M."/>
        </authorList>
    </citation>
    <scope>NUCLEOTIDE SEQUENCE</scope>
    <source>
        <strain evidence="9">211/11P</strain>
    </source>
</reference>
<dbReference type="GO" id="GO:0016020">
    <property type="term" value="C:membrane"/>
    <property type="evidence" value="ECO:0007669"/>
    <property type="project" value="UniProtKB-SubCell"/>
</dbReference>
<proteinExistence type="predicted"/>
<keyword evidence="3 6" id="KW-1133">Transmembrane helix</keyword>
<keyword evidence="2 6" id="KW-0812">Transmembrane</keyword>
<evidence type="ECO:0000256" key="2">
    <source>
        <dbReference type="ARBA" id="ARBA00022692"/>
    </source>
</evidence>
<feature type="transmembrane region" description="Helical" evidence="6">
    <location>
        <begin position="42"/>
        <end position="64"/>
    </location>
</feature>
<feature type="transmembrane region" description="Helical" evidence="6">
    <location>
        <begin position="432"/>
        <end position="452"/>
    </location>
</feature>
<dbReference type="InterPro" id="IPR025969">
    <property type="entry name" value="ABA_GPCR_dom"/>
</dbReference>
<name>A0A9D4YU06_CHLVU</name>
<keyword evidence="4 6" id="KW-0472">Membrane</keyword>
<dbReference type="Proteomes" id="UP001055712">
    <property type="component" value="Unassembled WGS sequence"/>
</dbReference>
<feature type="transmembrane region" description="Helical" evidence="6">
    <location>
        <begin position="379"/>
        <end position="404"/>
    </location>
</feature>
<evidence type="ECO:0000256" key="3">
    <source>
        <dbReference type="ARBA" id="ARBA00022989"/>
    </source>
</evidence>
<evidence type="ECO:0000259" key="7">
    <source>
        <dbReference type="Pfam" id="PF12430"/>
    </source>
</evidence>
<dbReference type="Pfam" id="PF12537">
    <property type="entry name" value="GPHR_N"/>
    <property type="match status" value="1"/>
</dbReference>
<reference evidence="9" key="2">
    <citation type="submission" date="2020-11" db="EMBL/GenBank/DDBJ databases">
        <authorList>
            <person name="Cecchin M."/>
            <person name="Marcolungo L."/>
            <person name="Rossato M."/>
            <person name="Girolomoni L."/>
            <person name="Cosentino E."/>
            <person name="Cuine S."/>
            <person name="Li-Beisson Y."/>
            <person name="Delledonne M."/>
            <person name="Ballottari M."/>
        </authorList>
    </citation>
    <scope>NUCLEOTIDE SEQUENCE</scope>
    <source>
        <strain evidence="9">211/11P</strain>
        <tissue evidence="9">Whole cell</tissue>
    </source>
</reference>
<evidence type="ECO:0000256" key="4">
    <source>
        <dbReference type="ARBA" id="ARBA00023136"/>
    </source>
</evidence>
<evidence type="ECO:0000256" key="5">
    <source>
        <dbReference type="SAM" id="Coils"/>
    </source>
</evidence>
<comment type="caution">
    <text evidence="9">The sequence shown here is derived from an EMBL/GenBank/DDBJ whole genome shotgun (WGS) entry which is preliminary data.</text>
</comment>
<feature type="transmembrane region" description="Helical" evidence="6">
    <location>
        <begin position="107"/>
        <end position="127"/>
    </location>
</feature>
<dbReference type="PANTHER" id="PTHR15948:SF0">
    <property type="entry name" value="GOLGI PH REGULATOR A-RELATED"/>
    <property type="match status" value="1"/>
</dbReference>
<evidence type="ECO:0000313" key="9">
    <source>
        <dbReference type="EMBL" id="KAI3426358.1"/>
    </source>
</evidence>
<feature type="domain" description="Golgi pH regulator conserved" evidence="8">
    <location>
        <begin position="146"/>
        <end position="207"/>
    </location>
</feature>
<dbReference type="GO" id="GO:0010427">
    <property type="term" value="F:abscisic acid binding"/>
    <property type="evidence" value="ECO:0007669"/>
    <property type="project" value="TreeGrafter"/>
</dbReference>
<feature type="transmembrane region" description="Helical" evidence="6">
    <location>
        <begin position="349"/>
        <end position="367"/>
    </location>
</feature>
<keyword evidence="10" id="KW-1185">Reference proteome</keyword>
<dbReference type="AlphaFoldDB" id="A0A9D4YU06"/>
<sequence>MASLALTPVLSLLGLLLAGWLFLRWTILTHYDASHRRNPVVQLLFAAVFALSANLLQLLVFEILDIMDPSMRRLNWHFDMVSMLCLLLFILPYYHSYVALAARMQPLRASLGAACLLAAGLFAFWHLGGVVPGIPRGHTRLLTMLEAVSRVGVLGIILVGVLSGYGSVSLPFSYISLFIRPVERAEISAMESQLRHTVDTIAHKRRSMAGLQQEIEVQEANGKTPRRSFFGRVLAAVGGGPQDPRAVLEKLQSEVVALERLRQALHADVIDLKREHQRALQARTLLGHFQNLLGYILSLYCIYRMFASVKALLFGEDMSSDPVSKTLGLVLRVFSGGAVTIDVHTFSQYLTLIFIGFISISSLRGFLKHMERFFTALSAGNATNMVLITSELLGFYTISTMLLLRRQLPHKYRAIINEAIGGEMEFDMLHRWFNSTFLISASLSLLLFYGLLSQKRQEASDRLPLYIMPSQGKPHEQTRRW</sequence>
<gene>
    <name evidence="9" type="ORF">D9Q98_008730</name>
</gene>
<comment type="subcellular location">
    <subcellularLocation>
        <location evidence="1">Membrane</location>
        <topology evidence="1">Multi-pass membrane protein</topology>
    </subcellularLocation>
</comment>
<protein>
    <submittedName>
        <fullName evidence="9">Uncharacterized protein</fullName>
    </submittedName>
</protein>
<organism evidence="9 10">
    <name type="scientific">Chlorella vulgaris</name>
    <name type="common">Green alga</name>
    <dbReference type="NCBI Taxonomy" id="3077"/>
    <lineage>
        <taxon>Eukaryota</taxon>
        <taxon>Viridiplantae</taxon>
        <taxon>Chlorophyta</taxon>
        <taxon>core chlorophytes</taxon>
        <taxon>Trebouxiophyceae</taxon>
        <taxon>Chlorellales</taxon>
        <taxon>Chlorellaceae</taxon>
        <taxon>Chlorella clade</taxon>
        <taxon>Chlorella</taxon>
    </lineage>
</organism>
<feature type="coiled-coil region" evidence="5">
    <location>
        <begin position="248"/>
        <end position="275"/>
    </location>
</feature>
<accession>A0A9D4YU06</accession>
<evidence type="ECO:0000313" key="10">
    <source>
        <dbReference type="Proteomes" id="UP001055712"/>
    </source>
</evidence>
<dbReference type="PANTHER" id="PTHR15948">
    <property type="entry name" value="G-PROTEIN COUPLED RECEPTOR 89-RELATED"/>
    <property type="match status" value="1"/>
</dbReference>